<evidence type="ECO:0000313" key="2">
    <source>
        <dbReference type="Proteomes" id="UP000054538"/>
    </source>
</evidence>
<name>A0A0D0CWQ7_9AGAM</name>
<dbReference type="EMBL" id="KN828051">
    <property type="protein sequence ID" value="KIK75526.1"/>
    <property type="molecule type" value="Genomic_DNA"/>
</dbReference>
<reference evidence="1 2" key="1">
    <citation type="submission" date="2014-04" db="EMBL/GenBank/DDBJ databases">
        <authorList>
            <consortium name="DOE Joint Genome Institute"/>
            <person name="Kuo A."/>
            <person name="Kohler A."/>
            <person name="Jargeat P."/>
            <person name="Nagy L.G."/>
            <person name="Floudas D."/>
            <person name="Copeland A."/>
            <person name="Barry K.W."/>
            <person name="Cichocki N."/>
            <person name="Veneault-Fourrey C."/>
            <person name="LaButti K."/>
            <person name="Lindquist E.A."/>
            <person name="Lipzen A."/>
            <person name="Lundell T."/>
            <person name="Morin E."/>
            <person name="Murat C."/>
            <person name="Sun H."/>
            <person name="Tunlid A."/>
            <person name="Henrissat B."/>
            <person name="Grigoriev I.V."/>
            <person name="Hibbett D.S."/>
            <person name="Martin F."/>
            <person name="Nordberg H.P."/>
            <person name="Cantor M.N."/>
            <person name="Hua S.X."/>
        </authorList>
    </citation>
    <scope>NUCLEOTIDE SEQUENCE [LARGE SCALE GENOMIC DNA]</scope>
    <source>
        <strain evidence="1 2">Ve08.2h10</strain>
    </source>
</reference>
<dbReference type="STRING" id="930991.A0A0D0CWQ7"/>
<evidence type="ECO:0000313" key="1">
    <source>
        <dbReference type="EMBL" id="KIK75526.1"/>
    </source>
</evidence>
<gene>
    <name evidence="1" type="ORF">PAXRUDRAFT_172599</name>
</gene>
<keyword evidence="2" id="KW-1185">Reference proteome</keyword>
<reference evidence="2" key="2">
    <citation type="submission" date="2015-01" db="EMBL/GenBank/DDBJ databases">
        <title>Evolutionary Origins and Diversification of the Mycorrhizal Mutualists.</title>
        <authorList>
            <consortium name="DOE Joint Genome Institute"/>
            <consortium name="Mycorrhizal Genomics Consortium"/>
            <person name="Kohler A."/>
            <person name="Kuo A."/>
            <person name="Nagy L.G."/>
            <person name="Floudas D."/>
            <person name="Copeland A."/>
            <person name="Barry K.W."/>
            <person name="Cichocki N."/>
            <person name="Veneault-Fourrey C."/>
            <person name="LaButti K."/>
            <person name="Lindquist E.A."/>
            <person name="Lipzen A."/>
            <person name="Lundell T."/>
            <person name="Morin E."/>
            <person name="Murat C."/>
            <person name="Riley R."/>
            <person name="Ohm R."/>
            <person name="Sun H."/>
            <person name="Tunlid A."/>
            <person name="Henrissat B."/>
            <person name="Grigoriev I.V."/>
            <person name="Hibbett D.S."/>
            <person name="Martin F."/>
        </authorList>
    </citation>
    <scope>NUCLEOTIDE SEQUENCE [LARGE SCALE GENOMIC DNA]</scope>
    <source>
        <strain evidence="2">Ve08.2h10</strain>
    </source>
</reference>
<dbReference type="AlphaFoldDB" id="A0A0D0CWQ7"/>
<dbReference type="HOGENOM" id="CLU_2747065_0_0_1"/>
<sequence>VLLWSTPTSIQFQKDLESQFSHSSVFKLFQVMLRSLDENTRGNYGAGLLGFTQCCDSQKIPKVDHMPASASL</sequence>
<protein>
    <submittedName>
        <fullName evidence="1">Uncharacterized protein</fullName>
    </submittedName>
</protein>
<dbReference type="Proteomes" id="UP000054538">
    <property type="component" value="Unassembled WGS sequence"/>
</dbReference>
<dbReference type="OrthoDB" id="3263117at2759"/>
<organism evidence="1 2">
    <name type="scientific">Paxillus rubicundulus Ve08.2h10</name>
    <dbReference type="NCBI Taxonomy" id="930991"/>
    <lineage>
        <taxon>Eukaryota</taxon>
        <taxon>Fungi</taxon>
        <taxon>Dikarya</taxon>
        <taxon>Basidiomycota</taxon>
        <taxon>Agaricomycotina</taxon>
        <taxon>Agaricomycetes</taxon>
        <taxon>Agaricomycetidae</taxon>
        <taxon>Boletales</taxon>
        <taxon>Paxilineae</taxon>
        <taxon>Paxillaceae</taxon>
        <taxon>Paxillus</taxon>
    </lineage>
</organism>
<feature type="non-terminal residue" evidence="1">
    <location>
        <position position="1"/>
    </location>
</feature>
<proteinExistence type="predicted"/>
<accession>A0A0D0CWQ7</accession>
<dbReference type="InParanoid" id="A0A0D0CWQ7"/>